<evidence type="ECO:0000313" key="7">
    <source>
        <dbReference type="Proteomes" id="UP001299970"/>
    </source>
</evidence>
<evidence type="ECO:0000259" key="5">
    <source>
        <dbReference type="PROSITE" id="PS51078"/>
    </source>
</evidence>
<keyword evidence="3" id="KW-0804">Transcription</keyword>
<keyword evidence="7" id="KW-1185">Reference proteome</keyword>
<comment type="caution">
    <text evidence="6">The sequence shown here is derived from an EMBL/GenBank/DDBJ whole genome shotgun (WGS) entry which is preliminary data.</text>
</comment>
<dbReference type="PANTHER" id="PTHR30136:SF8">
    <property type="entry name" value="TRANSCRIPTIONAL REGULATORY PROTEIN"/>
    <property type="match status" value="1"/>
</dbReference>
<proteinExistence type="predicted"/>
<dbReference type="Gene3D" id="1.10.10.10">
    <property type="entry name" value="Winged helix-like DNA-binding domain superfamily/Winged helix DNA-binding domain"/>
    <property type="match status" value="1"/>
</dbReference>
<dbReference type="Proteomes" id="UP001299970">
    <property type="component" value="Unassembled WGS sequence"/>
</dbReference>
<organism evidence="6 7">
    <name type="scientific">Pseudonocardia alaniniphila</name>
    <dbReference type="NCBI Taxonomy" id="75291"/>
    <lineage>
        <taxon>Bacteria</taxon>
        <taxon>Bacillati</taxon>
        <taxon>Actinomycetota</taxon>
        <taxon>Actinomycetes</taxon>
        <taxon>Pseudonocardiales</taxon>
        <taxon>Pseudonocardiaceae</taxon>
        <taxon>Pseudonocardia</taxon>
    </lineage>
</organism>
<gene>
    <name evidence="6" type="ORF">MMF94_08980</name>
</gene>
<dbReference type="Gene3D" id="3.30.450.40">
    <property type="match status" value="1"/>
</dbReference>
<sequence>MDDDAVSVSMTNQDNRPANILSSTQKTLALLETLASLPRPYGVSELARVVGSSRGTVHKQLATLVASGWVEQDEQGRYGLSLLTVRVGNTALQHAGLGQKIQNVLEGLVAVTGETATIAAVHRDSGLIIQRAESDQVLSADIRVGTRIPLNVGASSHVLLAFAITEEQRHDLRRRGIELPSEEYLAGVAESGVAFTRREFVDGIDAVSIPLQHQLDFKTTALTLAGPSGRIDPDSAERALRAARERILTLAGGRVPELRDASGD</sequence>
<dbReference type="InterPro" id="IPR036388">
    <property type="entry name" value="WH-like_DNA-bd_sf"/>
</dbReference>
<dbReference type="SMART" id="SM00346">
    <property type="entry name" value="HTH_ICLR"/>
    <property type="match status" value="1"/>
</dbReference>
<evidence type="ECO:0000256" key="1">
    <source>
        <dbReference type="ARBA" id="ARBA00023015"/>
    </source>
</evidence>
<dbReference type="PROSITE" id="PS51077">
    <property type="entry name" value="HTH_ICLR"/>
    <property type="match status" value="1"/>
</dbReference>
<dbReference type="SUPFAM" id="SSF46785">
    <property type="entry name" value="Winged helix' DNA-binding domain"/>
    <property type="match status" value="1"/>
</dbReference>
<dbReference type="PANTHER" id="PTHR30136">
    <property type="entry name" value="HELIX-TURN-HELIX TRANSCRIPTIONAL REGULATOR, ICLR FAMILY"/>
    <property type="match status" value="1"/>
</dbReference>
<evidence type="ECO:0000256" key="2">
    <source>
        <dbReference type="ARBA" id="ARBA00023125"/>
    </source>
</evidence>
<dbReference type="RefSeq" id="WP_241035843.1">
    <property type="nucleotide sequence ID" value="NZ_BAAAJF010000078.1"/>
</dbReference>
<feature type="domain" description="IclR-ED" evidence="5">
    <location>
        <begin position="83"/>
        <end position="264"/>
    </location>
</feature>
<dbReference type="CDD" id="cd00090">
    <property type="entry name" value="HTH_ARSR"/>
    <property type="match status" value="1"/>
</dbReference>
<dbReference type="InterPro" id="IPR029016">
    <property type="entry name" value="GAF-like_dom_sf"/>
</dbReference>
<keyword evidence="1" id="KW-0805">Transcription regulation</keyword>
<dbReference type="InterPro" id="IPR036390">
    <property type="entry name" value="WH_DNA-bd_sf"/>
</dbReference>
<name>A0ABS9TBA9_9PSEU</name>
<reference evidence="6 7" key="1">
    <citation type="submission" date="2022-03" db="EMBL/GenBank/DDBJ databases">
        <title>Pseudonocardia alaer sp. nov., a novel actinomycete isolated from reed forest soil.</title>
        <authorList>
            <person name="Wang L."/>
        </authorList>
    </citation>
    <scope>NUCLEOTIDE SEQUENCE [LARGE SCALE GENOMIC DNA]</scope>
    <source>
        <strain evidence="6 7">Y-16303</strain>
    </source>
</reference>
<protein>
    <submittedName>
        <fullName evidence="6">Helix-turn-helix domain-containing protein</fullName>
    </submittedName>
</protein>
<dbReference type="Pfam" id="PF09339">
    <property type="entry name" value="HTH_IclR"/>
    <property type="match status" value="1"/>
</dbReference>
<dbReference type="PROSITE" id="PS51078">
    <property type="entry name" value="ICLR_ED"/>
    <property type="match status" value="1"/>
</dbReference>
<dbReference type="InterPro" id="IPR005471">
    <property type="entry name" value="Tscrpt_reg_IclR_N"/>
</dbReference>
<accession>A0ABS9TBA9</accession>
<dbReference type="InterPro" id="IPR011991">
    <property type="entry name" value="ArsR-like_HTH"/>
</dbReference>
<dbReference type="InterPro" id="IPR014757">
    <property type="entry name" value="Tscrpt_reg_IclR_C"/>
</dbReference>
<dbReference type="InterPro" id="IPR050707">
    <property type="entry name" value="HTH_MetabolicPath_Reg"/>
</dbReference>
<feature type="domain" description="HTH iclR-type" evidence="4">
    <location>
        <begin position="21"/>
        <end position="82"/>
    </location>
</feature>
<keyword evidence="2" id="KW-0238">DNA-binding</keyword>
<dbReference type="EMBL" id="JAKXMK010000007">
    <property type="protein sequence ID" value="MCH6165814.1"/>
    <property type="molecule type" value="Genomic_DNA"/>
</dbReference>
<evidence type="ECO:0000256" key="3">
    <source>
        <dbReference type="ARBA" id="ARBA00023163"/>
    </source>
</evidence>
<dbReference type="SUPFAM" id="SSF55781">
    <property type="entry name" value="GAF domain-like"/>
    <property type="match status" value="1"/>
</dbReference>
<dbReference type="Pfam" id="PF01614">
    <property type="entry name" value="IclR_C"/>
    <property type="match status" value="1"/>
</dbReference>
<evidence type="ECO:0000313" key="6">
    <source>
        <dbReference type="EMBL" id="MCH6165814.1"/>
    </source>
</evidence>
<evidence type="ECO:0000259" key="4">
    <source>
        <dbReference type="PROSITE" id="PS51077"/>
    </source>
</evidence>